<evidence type="ECO:0000313" key="1">
    <source>
        <dbReference type="EMBL" id="ASJ23769.1"/>
    </source>
</evidence>
<evidence type="ECO:0000313" key="2">
    <source>
        <dbReference type="Proteomes" id="UP000197424"/>
    </source>
</evidence>
<dbReference type="RefSeq" id="WP_088860282.1">
    <property type="nucleotide sequence ID" value="NZ_CP022115.1"/>
</dbReference>
<proteinExistence type="predicted"/>
<protein>
    <submittedName>
        <fullName evidence="1">Bacteriophage-related protein</fullName>
    </submittedName>
</protein>
<dbReference type="AlphaFoldDB" id="A0A248LH24"/>
<dbReference type="OrthoDB" id="9099687at2"/>
<gene>
    <name evidence="1" type="ORF">LHGZ1_0938</name>
</gene>
<accession>A0A248LH24</accession>
<dbReference type="InterPro" id="IPR004195">
    <property type="entry name" value="Head_decoration_D"/>
</dbReference>
<name>A0A248LH24_9NEIS</name>
<sequence length="125" mass="13259">MSTITEANNLGDLLKYEAPNRYSRDVATIAAGQNLPLGTVLGRKTDDGKHYAIDPGATDGTETAIGVLANEIDATNADRSDAILIARHAIVAKTALVWPIALTGAQRISYEQQLADRGVLVRESA</sequence>
<dbReference type="EMBL" id="CP022115">
    <property type="protein sequence ID" value="ASJ23769.1"/>
    <property type="molecule type" value="Genomic_DNA"/>
</dbReference>
<dbReference type="Gene3D" id="2.40.300.10">
    <property type="entry name" value="Head decoration protein D"/>
    <property type="match status" value="1"/>
</dbReference>
<reference evidence="2" key="1">
    <citation type="submission" date="2017-06" db="EMBL/GenBank/DDBJ databases">
        <title>Whole genome sequence of Laribacter hongkongensis LHGZ1.</title>
        <authorList>
            <person name="Chen D."/>
            <person name="Wu H."/>
            <person name="Chen J."/>
        </authorList>
    </citation>
    <scope>NUCLEOTIDE SEQUENCE [LARGE SCALE GENOMIC DNA]</scope>
    <source>
        <strain evidence="2">LHGZ1</strain>
    </source>
</reference>
<organism evidence="1 2">
    <name type="scientific">Laribacter hongkongensis</name>
    <dbReference type="NCBI Taxonomy" id="168471"/>
    <lineage>
        <taxon>Bacteria</taxon>
        <taxon>Pseudomonadati</taxon>
        <taxon>Pseudomonadota</taxon>
        <taxon>Betaproteobacteria</taxon>
        <taxon>Neisseriales</taxon>
        <taxon>Aquaspirillaceae</taxon>
        <taxon>Laribacter</taxon>
    </lineage>
</organism>
<dbReference type="Pfam" id="PF02924">
    <property type="entry name" value="HDPD"/>
    <property type="match status" value="1"/>
</dbReference>
<dbReference type="Proteomes" id="UP000197424">
    <property type="component" value="Chromosome"/>
</dbReference>